<reference evidence="1 2" key="1">
    <citation type="submission" date="2020-07" db="EMBL/GenBank/DDBJ databases">
        <title>Above-ground endophytic microbial communities from plants in different locations in the United States.</title>
        <authorList>
            <person name="Frank C."/>
        </authorList>
    </citation>
    <scope>NUCLEOTIDE SEQUENCE [LARGE SCALE GENOMIC DNA]</scope>
    <source>
        <strain evidence="1 2">WPL5_2</strain>
    </source>
</reference>
<dbReference type="EMBL" id="JACGXP010000006">
    <property type="protein sequence ID" value="MBA8991997.1"/>
    <property type="molecule type" value="Genomic_DNA"/>
</dbReference>
<dbReference type="RefSeq" id="WP_182516937.1">
    <property type="nucleotide sequence ID" value="NZ_JACGXP010000006.1"/>
</dbReference>
<evidence type="ECO:0000313" key="2">
    <source>
        <dbReference type="Proteomes" id="UP000590225"/>
    </source>
</evidence>
<dbReference type="AlphaFoldDB" id="A0AAW3TCN6"/>
<organism evidence="1 2">
    <name type="scientific">Curtobacterium pusillum</name>
    <dbReference type="NCBI Taxonomy" id="69373"/>
    <lineage>
        <taxon>Bacteria</taxon>
        <taxon>Bacillati</taxon>
        <taxon>Actinomycetota</taxon>
        <taxon>Actinomycetes</taxon>
        <taxon>Micrococcales</taxon>
        <taxon>Microbacteriaceae</taxon>
        <taxon>Curtobacterium</taxon>
    </lineage>
</organism>
<accession>A0AAW3TCN6</accession>
<proteinExistence type="predicted"/>
<evidence type="ECO:0000313" key="1">
    <source>
        <dbReference type="EMBL" id="MBA8991997.1"/>
    </source>
</evidence>
<dbReference type="Proteomes" id="UP000590225">
    <property type="component" value="Unassembled WGS sequence"/>
</dbReference>
<sequence length="89" mass="9765">MADFTADQAAVVRIERAEEGRWDLSVISDSGVRMGHGEYLFDAVDDDAAGERAAALDFVRGYGFRFEPDAVVADGPDAYWAPLLPLDER</sequence>
<protein>
    <submittedName>
        <fullName evidence="1">Uncharacterized protein</fullName>
    </submittedName>
</protein>
<comment type="caution">
    <text evidence="1">The sequence shown here is derived from an EMBL/GenBank/DDBJ whole genome shotgun (WGS) entry which is preliminary data.</text>
</comment>
<gene>
    <name evidence="1" type="ORF">FHW23_003284</name>
</gene>
<name>A0AAW3TCN6_9MICO</name>